<feature type="compositionally biased region" description="Polar residues" evidence="1">
    <location>
        <begin position="375"/>
        <end position="402"/>
    </location>
</feature>
<accession>A0ABT7NIS0</accession>
<name>A0ABT7NIS0_9SPHI</name>
<dbReference type="Proteomes" id="UP001170954">
    <property type="component" value="Unassembled WGS sequence"/>
</dbReference>
<evidence type="ECO:0000313" key="4">
    <source>
        <dbReference type="Proteomes" id="UP001170954"/>
    </source>
</evidence>
<feature type="region of interest" description="Disordered" evidence="1">
    <location>
        <begin position="225"/>
        <end position="509"/>
    </location>
</feature>
<feature type="compositionally biased region" description="Basic and acidic residues" evidence="1">
    <location>
        <begin position="424"/>
        <end position="443"/>
    </location>
</feature>
<feature type="compositionally biased region" description="Basic and acidic residues" evidence="1">
    <location>
        <begin position="499"/>
        <end position="509"/>
    </location>
</feature>
<reference evidence="3" key="1">
    <citation type="submission" date="2020-06" db="EMBL/GenBank/DDBJ databases">
        <authorList>
            <person name="Dong N."/>
        </authorList>
    </citation>
    <scope>NUCLEOTIDE SEQUENCE</scope>
    <source>
        <strain evidence="3">R1692</strain>
    </source>
</reference>
<keyword evidence="2" id="KW-0732">Signal</keyword>
<feature type="compositionally biased region" description="Basic and acidic residues" evidence="1">
    <location>
        <begin position="225"/>
        <end position="324"/>
    </location>
</feature>
<dbReference type="EMBL" id="JACAGK010000004">
    <property type="protein sequence ID" value="MDM1047097.1"/>
    <property type="molecule type" value="Genomic_DNA"/>
</dbReference>
<keyword evidence="4" id="KW-1185">Reference proteome</keyword>
<dbReference type="Pfam" id="PF20245">
    <property type="entry name" value="DUF6600"/>
    <property type="match status" value="1"/>
</dbReference>
<dbReference type="RefSeq" id="WP_286650365.1">
    <property type="nucleotide sequence ID" value="NZ_JACAGK010000004.1"/>
</dbReference>
<feature type="compositionally biased region" description="Low complexity" evidence="1">
    <location>
        <begin position="474"/>
        <end position="498"/>
    </location>
</feature>
<comment type="caution">
    <text evidence="3">The sequence shown here is derived from an EMBL/GenBank/DDBJ whole genome shotgun (WGS) entry which is preliminary data.</text>
</comment>
<gene>
    <name evidence="3" type="ORF">HX018_02395</name>
</gene>
<organism evidence="3 4">
    <name type="scientific">Sphingobacterium hotanense</name>
    <dbReference type="NCBI Taxonomy" id="649196"/>
    <lineage>
        <taxon>Bacteria</taxon>
        <taxon>Pseudomonadati</taxon>
        <taxon>Bacteroidota</taxon>
        <taxon>Sphingobacteriia</taxon>
        <taxon>Sphingobacteriales</taxon>
        <taxon>Sphingobacteriaceae</taxon>
        <taxon>Sphingobacterium</taxon>
    </lineage>
</organism>
<evidence type="ECO:0000256" key="2">
    <source>
        <dbReference type="SAM" id="SignalP"/>
    </source>
</evidence>
<sequence length="509" mass="59524">MKNIRTYSFLASLILMIVGVFKSSEVSAQGYDDVTFDDFYYELDPYGDWDNDPEYGNVWYPDVERDFRPYGTNGYWSMTEYGNTWVSNYDWGWAPFHYGRWVHSARRGWGWIPGYEWGPGWVSWRSGGGYYGWAPMSPGISVNVSFNLPIDLWVFIPTARIYDPYIHRHWSYGSRYRNIYNRTTVINNTYIVNNHHYYSGPSRRDIERNTGRRVDVRNVRFDNNRGASRADRRNVSIFRPNRDNMERIRGERASSSRNGRVENRGNSRVENRGNARVDNNRNSRVENRNEGRTNRSNESRVNRNDRSNGDYTIKRNERGQREMHIGNSNGRNERLTVTRQPNNTRTDRSAGNIRNESRTNRESNRQIQRERPTRQIGTSESRQPRSSSQGRTAWDRGTSSRPSRSEAAPQRMERSPRQSAPSSREQRAPQQREQRAPQQREQRAPQQREQQSRQPSRVFQASNTQRSSMERPSRSSQVERSSSNVSRQSGNRSNGGSARVERGNGRGRN</sequence>
<evidence type="ECO:0000313" key="3">
    <source>
        <dbReference type="EMBL" id="MDM1047097.1"/>
    </source>
</evidence>
<feature type="compositionally biased region" description="Low complexity" evidence="1">
    <location>
        <begin position="444"/>
        <end position="457"/>
    </location>
</feature>
<evidence type="ECO:0000256" key="1">
    <source>
        <dbReference type="SAM" id="MobiDB-lite"/>
    </source>
</evidence>
<protein>
    <submittedName>
        <fullName evidence="3">Uncharacterized protein</fullName>
    </submittedName>
</protein>
<feature type="signal peptide" evidence="2">
    <location>
        <begin position="1"/>
        <end position="28"/>
    </location>
</feature>
<feature type="compositionally biased region" description="Basic and acidic residues" evidence="1">
    <location>
        <begin position="355"/>
        <end position="373"/>
    </location>
</feature>
<feature type="chain" id="PRO_5045722964" evidence="2">
    <location>
        <begin position="29"/>
        <end position="509"/>
    </location>
</feature>
<dbReference type="InterPro" id="IPR046535">
    <property type="entry name" value="DUF6600"/>
</dbReference>
<reference evidence="3" key="2">
    <citation type="journal article" date="2022" name="Sci. Total Environ.">
        <title>Prevalence, transmission, and molecular epidemiology of tet(X)-positive bacteria among humans, animals, and environmental niches in China: An epidemiological, and genomic-based study.</title>
        <authorList>
            <person name="Dong N."/>
            <person name="Zeng Y."/>
            <person name="Cai C."/>
            <person name="Sun C."/>
            <person name="Lu J."/>
            <person name="Liu C."/>
            <person name="Zhou H."/>
            <person name="Sun Q."/>
            <person name="Shu L."/>
            <person name="Wang H."/>
            <person name="Wang Y."/>
            <person name="Wang S."/>
            <person name="Wu C."/>
            <person name="Chan E.W."/>
            <person name="Chen G."/>
            <person name="Shen Z."/>
            <person name="Chen S."/>
            <person name="Zhang R."/>
        </authorList>
    </citation>
    <scope>NUCLEOTIDE SEQUENCE</scope>
    <source>
        <strain evidence="3">R1692</strain>
    </source>
</reference>
<proteinExistence type="predicted"/>